<dbReference type="AlphaFoldDB" id="A0A0G1YFI3"/>
<feature type="transmembrane region" description="Helical" evidence="1">
    <location>
        <begin position="61"/>
        <end position="85"/>
    </location>
</feature>
<comment type="caution">
    <text evidence="2">The sequence shown here is derived from an EMBL/GenBank/DDBJ whole genome shotgun (WGS) entry which is preliminary data.</text>
</comment>
<sequence length="182" mass="19515">MSNPFQKDLAENEIGRLAEDQKAAVKRMFKARRLTGWGIALLDGLFALPAVALALRAVDAINFAVLGSAALALVALAAYGAAMVYTSRAAERSALAAEVKTVSGIPLKYDYTVPIKVPGPSNLPITHFLRLKNGWLKIDGVSYGVLPSSLYQEISGEKSATFYYIPAGGVGFKKRLIVNFLP</sequence>
<accession>A0A0G1YFI3</accession>
<evidence type="ECO:0000313" key="2">
    <source>
        <dbReference type="EMBL" id="KKW42006.1"/>
    </source>
</evidence>
<reference evidence="2 3" key="1">
    <citation type="journal article" date="2015" name="Nature">
        <title>rRNA introns, odd ribosomes, and small enigmatic genomes across a large radiation of phyla.</title>
        <authorList>
            <person name="Brown C.T."/>
            <person name="Hug L.A."/>
            <person name="Thomas B.C."/>
            <person name="Sharon I."/>
            <person name="Castelle C.J."/>
            <person name="Singh A."/>
            <person name="Wilkins M.J."/>
            <person name="Williams K.H."/>
            <person name="Banfield J.F."/>
        </authorList>
    </citation>
    <scope>NUCLEOTIDE SEQUENCE [LARGE SCALE GENOMIC DNA]</scope>
</reference>
<feature type="transmembrane region" description="Helical" evidence="1">
    <location>
        <begin position="34"/>
        <end position="55"/>
    </location>
</feature>
<keyword evidence="1" id="KW-1133">Transmembrane helix</keyword>
<dbReference type="STRING" id="1619044.UY92_C0011G0028"/>
<organism evidence="2 3">
    <name type="scientific">Candidatus Magasanikbacteria bacterium GW2011_GWA2_56_11</name>
    <dbReference type="NCBI Taxonomy" id="1619044"/>
    <lineage>
        <taxon>Bacteria</taxon>
        <taxon>Candidatus Magasanikiibacteriota</taxon>
    </lineage>
</organism>
<keyword evidence="1" id="KW-0472">Membrane</keyword>
<protein>
    <submittedName>
        <fullName evidence="2">Uncharacterized protein</fullName>
    </submittedName>
</protein>
<dbReference type="Proteomes" id="UP000033870">
    <property type="component" value="Unassembled WGS sequence"/>
</dbReference>
<gene>
    <name evidence="2" type="ORF">UY92_C0011G0028</name>
</gene>
<evidence type="ECO:0000256" key="1">
    <source>
        <dbReference type="SAM" id="Phobius"/>
    </source>
</evidence>
<proteinExistence type="predicted"/>
<dbReference type="EMBL" id="LCRX01000011">
    <property type="protein sequence ID" value="KKW42006.1"/>
    <property type="molecule type" value="Genomic_DNA"/>
</dbReference>
<keyword evidence="1" id="KW-0812">Transmembrane</keyword>
<name>A0A0G1YFI3_9BACT</name>
<evidence type="ECO:0000313" key="3">
    <source>
        <dbReference type="Proteomes" id="UP000033870"/>
    </source>
</evidence>